<sequence length="137" mass="14320">MAIAKWANPSSRSSNFAGTALNSLANASESAVVTYDNSTNRDLYGTVAIKLGSITPSTGGSVTLRVTLSDGTDTADRIGGDLYIVPLTSGASAKVAVINMVRLYPYSMRMSVINNAGVALAASGNELYVRPWNEDIV</sequence>
<accession>A0A6J5M4N7</accession>
<gene>
    <name evidence="1" type="ORF">UFOVP398_2</name>
</gene>
<organism evidence="1">
    <name type="scientific">uncultured Caudovirales phage</name>
    <dbReference type="NCBI Taxonomy" id="2100421"/>
    <lineage>
        <taxon>Viruses</taxon>
        <taxon>Duplodnaviria</taxon>
        <taxon>Heunggongvirae</taxon>
        <taxon>Uroviricota</taxon>
        <taxon>Caudoviricetes</taxon>
        <taxon>Peduoviridae</taxon>
        <taxon>Maltschvirus</taxon>
        <taxon>Maltschvirus maltsch</taxon>
    </lineage>
</organism>
<reference evidence="1" key="1">
    <citation type="submission" date="2020-04" db="EMBL/GenBank/DDBJ databases">
        <authorList>
            <person name="Chiriac C."/>
            <person name="Salcher M."/>
            <person name="Ghai R."/>
            <person name="Kavagutti S V."/>
        </authorList>
    </citation>
    <scope>NUCLEOTIDE SEQUENCE</scope>
</reference>
<protein>
    <submittedName>
        <fullName evidence="1">Uncharacterized protein</fullName>
    </submittedName>
</protein>
<proteinExistence type="predicted"/>
<dbReference type="EMBL" id="LR796376">
    <property type="protein sequence ID" value="CAB4140066.1"/>
    <property type="molecule type" value="Genomic_DNA"/>
</dbReference>
<name>A0A6J5M4N7_9CAUD</name>
<evidence type="ECO:0000313" key="1">
    <source>
        <dbReference type="EMBL" id="CAB4140066.1"/>
    </source>
</evidence>